<feature type="compositionally biased region" description="Polar residues" evidence="3">
    <location>
        <begin position="322"/>
        <end position="353"/>
    </location>
</feature>
<dbReference type="Pfam" id="PF21788">
    <property type="entry name" value="TNP-like_GBD"/>
    <property type="match status" value="1"/>
</dbReference>
<feature type="DNA-binding region" description="H-T-H motif" evidence="2">
    <location>
        <begin position="25"/>
        <end position="45"/>
    </location>
</feature>
<comment type="subcellular location">
    <subcellularLocation>
        <location evidence="1 2">Nucleus</location>
    </subcellularLocation>
</comment>
<gene>
    <name evidence="5" type="ORF">HW555_013897</name>
</gene>
<dbReference type="InterPro" id="IPR048366">
    <property type="entry name" value="TNP-like_GBD"/>
</dbReference>
<feature type="region of interest" description="Disordered" evidence="3">
    <location>
        <begin position="315"/>
        <end position="377"/>
    </location>
</feature>
<keyword evidence="2" id="KW-0539">Nucleus</keyword>
<reference evidence="5" key="1">
    <citation type="submission" date="2020-08" db="EMBL/GenBank/DDBJ databases">
        <title>Spodoptera exigua strain:BAW_Kor-Di-RS1 Genome sequencing and assembly.</title>
        <authorList>
            <person name="Kim J."/>
            <person name="Nam H.Y."/>
            <person name="Kwon M."/>
            <person name="Choi J.H."/>
            <person name="Cho S.R."/>
            <person name="Kim G.-H."/>
        </authorList>
    </citation>
    <scope>NUCLEOTIDE SEQUENCE</scope>
    <source>
        <strain evidence="5">BAW_Kor-Di-RS1</strain>
        <tissue evidence="5">Whole-body</tissue>
    </source>
</reference>
<feature type="compositionally biased region" description="Polar residues" evidence="3">
    <location>
        <begin position="368"/>
        <end position="377"/>
    </location>
</feature>
<dbReference type="EMBL" id="JACKWZ010000760">
    <property type="protein sequence ID" value="KAF9405327.1"/>
    <property type="molecule type" value="Genomic_DNA"/>
</dbReference>
<comment type="caution">
    <text evidence="5">The sequence shown here is derived from an EMBL/GenBank/DDBJ whole genome shotgun (WGS) entry which is preliminary data.</text>
</comment>
<proteinExistence type="predicted"/>
<dbReference type="AlphaFoldDB" id="A0A835G4S9"/>
<dbReference type="Gene3D" id="1.10.10.60">
    <property type="entry name" value="Homeodomain-like"/>
    <property type="match status" value="1"/>
</dbReference>
<feature type="domain" description="HTH psq-type" evidence="4">
    <location>
        <begin position="1"/>
        <end position="49"/>
    </location>
</feature>
<dbReference type="Proteomes" id="UP000648187">
    <property type="component" value="Unassembled WGS sequence"/>
</dbReference>
<evidence type="ECO:0000256" key="2">
    <source>
        <dbReference type="PROSITE-ProRule" id="PRU00320"/>
    </source>
</evidence>
<dbReference type="InterPro" id="IPR009057">
    <property type="entry name" value="Homeodomain-like_sf"/>
</dbReference>
<evidence type="ECO:0000256" key="3">
    <source>
        <dbReference type="SAM" id="MobiDB-lite"/>
    </source>
</evidence>
<dbReference type="InterPro" id="IPR007889">
    <property type="entry name" value="HTH_Psq"/>
</dbReference>
<evidence type="ECO:0000259" key="4">
    <source>
        <dbReference type="PROSITE" id="PS50960"/>
    </source>
</evidence>
<sequence length="1024" mass="116243">MPLRKDYMPEQMDKAIKAVRNGEKVAVAAKSFGVPRVTLYNKVSGKTPINCTMGPITVLSKDQEDILVRWLLALAEKHFPISKDYLQDSVQKIIADQKISNPLTNNRPGKKHPVLVEKLPQNLSKARDNVSEKDIKMWFQEIDGYLEKNYLKEIVEDPTRVFNAEESRVIAKKGDKHLYSVCGDEKENLTVLFTGNAAGQLAPPMIKAVTKLKEDCIKNGFRAGGLCPFGPEYIDMTKLKRREEEQETVILNPELTSFVKYLEKKLKLFIELFYKNKNTVEHCLPMEDTSLYVIWAKSKSQFGSDILSNDSGVVNNRPDSEPTLQMTTPEPIDNNLSVTGSGNDGLSQVPPQNQDKESLNVSVPGENPTHQCSNRSQEDIQFQSTMSPKAIEPISNYAPVTEDEMAAIIDPIQDSIDPVTSLKHNPKSNSNSKLLTMEHPTTNNNIFESVSTPKIPNEVSSDGNVAIPGPKGITKRQKRQPKRQRTHSHRDTSDSEMDVPLMKLNTSKSVAGPKISLECYVIVLYEGEYFPGKVENVNEKQYEVSTMTLSTGNSFRWPEKPDKIWYKVIKKTDEPICLDLRDLATTLKSKACSNQASQIKLVIRRLYAIGLRVIATVCDQGATNRHNGRTSKRRKVEKNKTFEVDGEEIIPLYDPPHLIKGIRNNLIIKFKIDDRHVVPNKISKMKVKCATQVISRSVAANMGYLASMGILPKECQETADLLLFFDNVFESVNGSYGNSKKRAGKPLLGPVTPNSSHKKVWAEAKKIISSMKFCNNEKTFQPGPPREFFWCIRSHEYKNTSPSCAGFEAAYASLLINNFNNTHSPGSNCEVDKCFNLKSLKNLFFKKPEASSYVMEVDFDDRQDPKIKAQLEYVTGYVLRKLKVKKCKDCMRSFYSENKENESYLHFREDFKNKTSLTYPSISLIKCFSNIQDIVTGIIRKDCKKKNIRQYMKTILSVVLDYSFIKCKEHKVQLISKIEDLCINLFIFSWCKDTNKLLCGSRKDYDAEDKIQESAFYYCKKRLK</sequence>
<feature type="compositionally biased region" description="Polar residues" evidence="3">
    <location>
        <begin position="427"/>
        <end position="437"/>
    </location>
</feature>
<name>A0A835G4S9_SPOEX</name>
<organism evidence="5 6">
    <name type="scientific">Spodoptera exigua</name>
    <name type="common">Beet armyworm</name>
    <name type="synonym">Noctua fulgens</name>
    <dbReference type="NCBI Taxonomy" id="7107"/>
    <lineage>
        <taxon>Eukaryota</taxon>
        <taxon>Metazoa</taxon>
        <taxon>Ecdysozoa</taxon>
        <taxon>Arthropoda</taxon>
        <taxon>Hexapoda</taxon>
        <taxon>Insecta</taxon>
        <taxon>Pterygota</taxon>
        <taxon>Neoptera</taxon>
        <taxon>Endopterygota</taxon>
        <taxon>Lepidoptera</taxon>
        <taxon>Glossata</taxon>
        <taxon>Ditrysia</taxon>
        <taxon>Noctuoidea</taxon>
        <taxon>Noctuidae</taxon>
        <taxon>Amphipyrinae</taxon>
        <taxon>Spodoptera</taxon>
    </lineage>
</organism>
<keyword evidence="2" id="KW-0238">DNA-binding</keyword>
<feature type="region of interest" description="Disordered" evidence="3">
    <location>
        <begin position="417"/>
        <end position="437"/>
    </location>
</feature>
<evidence type="ECO:0000256" key="1">
    <source>
        <dbReference type="ARBA" id="ARBA00004123"/>
    </source>
</evidence>
<feature type="region of interest" description="Disordered" evidence="3">
    <location>
        <begin position="449"/>
        <end position="499"/>
    </location>
</feature>
<feature type="compositionally biased region" description="Basic residues" evidence="3">
    <location>
        <begin position="473"/>
        <end position="488"/>
    </location>
</feature>
<dbReference type="SUPFAM" id="SSF46689">
    <property type="entry name" value="Homeodomain-like"/>
    <property type="match status" value="1"/>
</dbReference>
<protein>
    <recommendedName>
        <fullName evidence="4">HTH psq-type domain-containing protein</fullName>
    </recommendedName>
</protein>
<dbReference type="GO" id="GO:0003677">
    <property type="term" value="F:DNA binding"/>
    <property type="evidence" value="ECO:0007669"/>
    <property type="project" value="UniProtKB-UniRule"/>
</dbReference>
<evidence type="ECO:0000313" key="5">
    <source>
        <dbReference type="EMBL" id="KAF9405327.1"/>
    </source>
</evidence>
<evidence type="ECO:0000313" key="6">
    <source>
        <dbReference type="Proteomes" id="UP000648187"/>
    </source>
</evidence>
<dbReference type="GO" id="GO:0005634">
    <property type="term" value="C:nucleus"/>
    <property type="evidence" value="ECO:0007669"/>
    <property type="project" value="UniProtKB-SubCell"/>
</dbReference>
<feature type="compositionally biased region" description="Polar residues" evidence="3">
    <location>
        <begin position="449"/>
        <end position="463"/>
    </location>
</feature>
<dbReference type="PROSITE" id="PS50960">
    <property type="entry name" value="HTH_PSQ"/>
    <property type="match status" value="1"/>
</dbReference>
<accession>A0A835G4S9</accession>
<dbReference type="Pfam" id="PF05225">
    <property type="entry name" value="HTH_psq"/>
    <property type="match status" value="1"/>
</dbReference>
<keyword evidence="6" id="KW-1185">Reference proteome</keyword>